<gene>
    <name evidence="10 13" type="primary">murG</name>
    <name evidence="13" type="ORF">FBQ74_04415</name>
</gene>
<keyword evidence="1 10" id="KW-1003">Cell membrane</keyword>
<feature type="binding site" evidence="10">
    <location>
        <begin position="12"/>
        <end position="14"/>
    </location>
    <ligand>
        <name>UDP-N-acetyl-alpha-D-glucosamine</name>
        <dbReference type="ChEBI" id="CHEBI:57705"/>
    </ligand>
</feature>
<sequence>MTRRCLIMAGGTGGHVFPALAVAHELVAQGWQVEWLGTAERMEAQVVPEHGFPIHFLPVKGLRGKGFAARMQGLTGLFRSLGQARILITAMNPDLVIGFGGYASGPGGVAARLAKIPLVIHEQNAAIGMTNKLLGRVANRILLGFKEAATQFGQAASKCVVVGNPIRNEIRQLAQKASVHSPLRVLVIGGSLGSVPLNAMVPAALMSHSQIDVWHQSGKGNKEALDDAYSGAQCQWKVTEFIDDMADAYAWADVIICRAGALTVAEVAAAGISAVFVPLPHAVDDHQTKNAAALVNAGAATLIPQNELAKKLPDVIARWITYPEECLARGSKARQLAIVDATEQAVNQCLQLVGDTA</sequence>
<dbReference type="Pfam" id="PF04101">
    <property type="entry name" value="Glyco_tran_28_C"/>
    <property type="match status" value="1"/>
</dbReference>
<keyword evidence="6 10" id="KW-0573">Peptidoglycan synthesis</keyword>
<evidence type="ECO:0000256" key="1">
    <source>
        <dbReference type="ARBA" id="ARBA00022475"/>
    </source>
</evidence>
<feature type="binding site" evidence="10">
    <location>
        <position position="287"/>
    </location>
    <ligand>
        <name>UDP-N-acetyl-alpha-D-glucosamine</name>
        <dbReference type="ChEBI" id="CHEBI:57705"/>
    </ligand>
</feature>
<feature type="domain" description="Glycosyltransferase family 28 N-terminal" evidence="11">
    <location>
        <begin position="6"/>
        <end position="142"/>
    </location>
</feature>
<reference evidence="13 14" key="1">
    <citation type="submission" date="2019-04" db="EMBL/GenBank/DDBJ databases">
        <title>Salinimonas iocasae sp. nov., a halophilic bacterium isolated from the outer tube casing of tubeworms in Okinawa Trough.</title>
        <authorList>
            <person name="Zhang H."/>
            <person name="Wang H."/>
            <person name="Li C."/>
        </authorList>
    </citation>
    <scope>NUCLEOTIDE SEQUENCE [LARGE SCALE GENOMIC DNA]</scope>
    <source>
        <strain evidence="13 14">KX18D6</strain>
    </source>
</reference>
<evidence type="ECO:0000259" key="11">
    <source>
        <dbReference type="Pfam" id="PF03033"/>
    </source>
</evidence>
<dbReference type="NCBIfam" id="TIGR01133">
    <property type="entry name" value="murG"/>
    <property type="match status" value="1"/>
</dbReference>
<dbReference type="GO" id="GO:0008360">
    <property type="term" value="P:regulation of cell shape"/>
    <property type="evidence" value="ECO:0007669"/>
    <property type="project" value="UniProtKB-KW"/>
</dbReference>
<comment type="similarity">
    <text evidence="10">Belongs to the glycosyltransferase 28 family. MurG subfamily.</text>
</comment>
<comment type="pathway">
    <text evidence="10">Cell wall biogenesis; peptidoglycan biosynthesis.</text>
</comment>
<evidence type="ECO:0000256" key="5">
    <source>
        <dbReference type="ARBA" id="ARBA00022960"/>
    </source>
</evidence>
<dbReference type="InterPro" id="IPR007235">
    <property type="entry name" value="Glyco_trans_28_C"/>
</dbReference>
<feature type="binding site" evidence="10">
    <location>
        <position position="242"/>
    </location>
    <ligand>
        <name>UDP-N-acetyl-alpha-D-glucosamine</name>
        <dbReference type="ChEBI" id="CHEBI:57705"/>
    </ligand>
</feature>
<proteinExistence type="inferred from homology"/>
<dbReference type="Gene3D" id="3.40.50.2000">
    <property type="entry name" value="Glycogen Phosphorylase B"/>
    <property type="match status" value="2"/>
</dbReference>
<dbReference type="RefSeq" id="WP_139755516.1">
    <property type="nucleotide sequence ID" value="NZ_CP039852.1"/>
</dbReference>
<dbReference type="SUPFAM" id="SSF53756">
    <property type="entry name" value="UDP-Glycosyltransferase/glycogen phosphorylase"/>
    <property type="match status" value="1"/>
</dbReference>
<organism evidence="13 14">
    <name type="scientific">Salinimonas iocasae</name>
    <dbReference type="NCBI Taxonomy" id="2572577"/>
    <lineage>
        <taxon>Bacteria</taxon>
        <taxon>Pseudomonadati</taxon>
        <taxon>Pseudomonadota</taxon>
        <taxon>Gammaproteobacteria</taxon>
        <taxon>Alteromonadales</taxon>
        <taxon>Alteromonadaceae</taxon>
        <taxon>Alteromonas/Salinimonas group</taxon>
        <taxon>Salinimonas</taxon>
    </lineage>
</organism>
<dbReference type="UniPathway" id="UPA00219"/>
<evidence type="ECO:0000313" key="13">
    <source>
        <dbReference type="EMBL" id="QCZ92767.1"/>
    </source>
</evidence>
<dbReference type="EMBL" id="CP039852">
    <property type="protein sequence ID" value="QCZ92767.1"/>
    <property type="molecule type" value="Genomic_DNA"/>
</dbReference>
<dbReference type="GO" id="GO:0005886">
    <property type="term" value="C:plasma membrane"/>
    <property type="evidence" value="ECO:0007669"/>
    <property type="project" value="UniProtKB-SubCell"/>
</dbReference>
<evidence type="ECO:0000256" key="3">
    <source>
        <dbReference type="ARBA" id="ARBA00022676"/>
    </source>
</evidence>
<dbReference type="GO" id="GO:0051301">
    <property type="term" value="P:cell division"/>
    <property type="evidence" value="ECO:0007669"/>
    <property type="project" value="UniProtKB-KW"/>
</dbReference>
<keyword evidence="4 10" id="KW-0808">Transferase</keyword>
<dbReference type="PANTHER" id="PTHR21015">
    <property type="entry name" value="UDP-N-ACETYLGLUCOSAMINE--N-ACETYLMURAMYL-(PENTAPEPTIDE) PYROPHOSPHORYL-UNDECAPRENOL N-ACETYLGLUCOSAMINE TRANSFERASE 1"/>
    <property type="match status" value="1"/>
</dbReference>
<comment type="function">
    <text evidence="10">Cell wall formation. Catalyzes the transfer of a GlcNAc subunit on undecaprenyl-pyrophosphoryl-MurNAc-pentapeptide (lipid intermediate I) to form undecaprenyl-pyrophosphoryl-MurNAc-(pentapeptide)GlcNAc (lipid intermediate II).</text>
</comment>
<dbReference type="GO" id="GO:0009252">
    <property type="term" value="P:peptidoglycan biosynthetic process"/>
    <property type="evidence" value="ECO:0007669"/>
    <property type="project" value="UniProtKB-UniRule"/>
</dbReference>
<evidence type="ECO:0000256" key="2">
    <source>
        <dbReference type="ARBA" id="ARBA00022618"/>
    </source>
</evidence>
<protein>
    <recommendedName>
        <fullName evidence="10">UDP-N-acetylglucosamine--N-acetylmuramyl-(pentapeptide) pyrophosphoryl-undecaprenol N-acetylglucosamine transferase</fullName>
        <ecNumber evidence="10">2.4.1.227</ecNumber>
    </recommendedName>
    <alternativeName>
        <fullName evidence="10">Undecaprenyl-PP-MurNAc-pentapeptide-UDPGlcNAc GlcNAc transferase</fullName>
    </alternativeName>
</protein>
<evidence type="ECO:0000256" key="10">
    <source>
        <dbReference type="HAMAP-Rule" id="MF_00033"/>
    </source>
</evidence>
<dbReference type="GO" id="GO:0005975">
    <property type="term" value="P:carbohydrate metabolic process"/>
    <property type="evidence" value="ECO:0007669"/>
    <property type="project" value="InterPro"/>
</dbReference>
<evidence type="ECO:0000256" key="7">
    <source>
        <dbReference type="ARBA" id="ARBA00023136"/>
    </source>
</evidence>
<keyword evidence="2 10" id="KW-0132">Cell division</keyword>
<dbReference type="GO" id="GO:0051991">
    <property type="term" value="F:UDP-N-acetyl-D-glucosamine:N-acetylmuramoyl-L-alanyl-D-glutamyl-meso-2,6-diaminopimelyl-D-alanyl-D-alanine-diphosphoundecaprenol 4-beta-N-acetylglucosaminlytransferase activity"/>
    <property type="evidence" value="ECO:0007669"/>
    <property type="project" value="RHEA"/>
</dbReference>
<name>A0A5B7YAE8_9ALTE</name>
<keyword evidence="7 10" id="KW-0472">Membrane</keyword>
<dbReference type="Proteomes" id="UP000304912">
    <property type="component" value="Chromosome"/>
</dbReference>
<keyword evidence="3 10" id="KW-0328">Glycosyltransferase</keyword>
<evidence type="ECO:0000259" key="12">
    <source>
        <dbReference type="Pfam" id="PF04101"/>
    </source>
</evidence>
<evidence type="ECO:0000256" key="9">
    <source>
        <dbReference type="ARBA" id="ARBA00023316"/>
    </source>
</evidence>
<feature type="binding site" evidence="10">
    <location>
        <begin position="261"/>
        <end position="266"/>
    </location>
    <ligand>
        <name>UDP-N-acetyl-alpha-D-glucosamine</name>
        <dbReference type="ChEBI" id="CHEBI:57705"/>
    </ligand>
</feature>
<feature type="domain" description="Glycosyl transferase family 28 C-terminal" evidence="12">
    <location>
        <begin position="185"/>
        <end position="340"/>
    </location>
</feature>
<dbReference type="PANTHER" id="PTHR21015:SF22">
    <property type="entry name" value="GLYCOSYLTRANSFERASE"/>
    <property type="match status" value="1"/>
</dbReference>
<dbReference type="GO" id="GO:0050511">
    <property type="term" value="F:undecaprenyldiphospho-muramoylpentapeptide beta-N-acetylglucosaminyltransferase activity"/>
    <property type="evidence" value="ECO:0007669"/>
    <property type="project" value="UniProtKB-UniRule"/>
</dbReference>
<feature type="binding site" evidence="10">
    <location>
        <position position="124"/>
    </location>
    <ligand>
        <name>UDP-N-acetyl-alpha-D-glucosamine</name>
        <dbReference type="ChEBI" id="CHEBI:57705"/>
    </ligand>
</feature>
<feature type="binding site" evidence="10">
    <location>
        <position position="167"/>
    </location>
    <ligand>
        <name>UDP-N-acetyl-alpha-D-glucosamine</name>
        <dbReference type="ChEBI" id="CHEBI:57705"/>
    </ligand>
</feature>
<dbReference type="HAMAP" id="MF_00033">
    <property type="entry name" value="MurG"/>
    <property type="match status" value="1"/>
</dbReference>
<comment type="catalytic activity">
    <reaction evidence="10">
        <text>di-trans,octa-cis-undecaprenyl diphospho-N-acetyl-alpha-D-muramoyl-L-alanyl-D-glutamyl-meso-2,6-diaminopimeloyl-D-alanyl-D-alanine + UDP-N-acetyl-alpha-D-glucosamine = di-trans,octa-cis-undecaprenyl diphospho-[N-acetyl-alpha-D-glucosaminyl-(1-&gt;4)]-N-acetyl-alpha-D-muramoyl-L-alanyl-D-glutamyl-meso-2,6-diaminopimeloyl-D-alanyl-D-alanine + UDP + H(+)</text>
        <dbReference type="Rhea" id="RHEA:31227"/>
        <dbReference type="ChEBI" id="CHEBI:15378"/>
        <dbReference type="ChEBI" id="CHEBI:57705"/>
        <dbReference type="ChEBI" id="CHEBI:58223"/>
        <dbReference type="ChEBI" id="CHEBI:61387"/>
        <dbReference type="ChEBI" id="CHEBI:61388"/>
        <dbReference type="EC" id="2.4.1.227"/>
    </reaction>
</comment>
<dbReference type="Pfam" id="PF03033">
    <property type="entry name" value="Glyco_transf_28"/>
    <property type="match status" value="1"/>
</dbReference>
<accession>A0A5B7YAE8</accession>
<keyword evidence="5 10" id="KW-0133">Cell shape</keyword>
<feature type="binding site" evidence="10">
    <location>
        <position position="191"/>
    </location>
    <ligand>
        <name>UDP-N-acetyl-alpha-D-glucosamine</name>
        <dbReference type="ChEBI" id="CHEBI:57705"/>
    </ligand>
</feature>
<keyword evidence="14" id="KW-1185">Reference proteome</keyword>
<dbReference type="AlphaFoldDB" id="A0A5B7YAE8"/>
<dbReference type="EC" id="2.4.1.227" evidence="10"/>
<dbReference type="OrthoDB" id="9808936at2"/>
<dbReference type="InterPro" id="IPR006009">
    <property type="entry name" value="GlcNAc_MurG"/>
</dbReference>
<evidence type="ECO:0000256" key="4">
    <source>
        <dbReference type="ARBA" id="ARBA00022679"/>
    </source>
</evidence>
<evidence type="ECO:0000313" key="14">
    <source>
        <dbReference type="Proteomes" id="UP000304912"/>
    </source>
</evidence>
<comment type="subcellular location">
    <subcellularLocation>
        <location evidence="10">Cell membrane</location>
        <topology evidence="10">Peripheral membrane protein</topology>
        <orientation evidence="10">Cytoplasmic side</orientation>
    </subcellularLocation>
</comment>
<dbReference type="GO" id="GO:0071555">
    <property type="term" value="P:cell wall organization"/>
    <property type="evidence" value="ECO:0007669"/>
    <property type="project" value="UniProtKB-KW"/>
</dbReference>
<dbReference type="InterPro" id="IPR004276">
    <property type="entry name" value="GlycoTrans_28_N"/>
</dbReference>
<evidence type="ECO:0000256" key="8">
    <source>
        <dbReference type="ARBA" id="ARBA00023306"/>
    </source>
</evidence>
<dbReference type="KEGG" id="salk:FBQ74_04415"/>
<keyword evidence="9 10" id="KW-0961">Cell wall biogenesis/degradation</keyword>
<evidence type="ECO:0000256" key="6">
    <source>
        <dbReference type="ARBA" id="ARBA00022984"/>
    </source>
</evidence>
<keyword evidence="8 10" id="KW-0131">Cell cycle</keyword>
<dbReference type="CDD" id="cd03785">
    <property type="entry name" value="GT28_MurG"/>
    <property type="match status" value="1"/>
</dbReference>